<dbReference type="AlphaFoldDB" id="A0A6J6N238"/>
<sequence>MRILRWALLGAVAVLVSCGGGSSPTSNEAGEKAAYKVGDTGPGGGVIFYVNEAGFGNSDTEKTSIGSLCPTETCRYLEMALSDLPGQHPWEEAMAVAEAFSTPSATDWVLPSRDALNVMCKYAFGDTVNDVCNNDGAGSLSLKDKGFSPSNYWSSSHYFEDVAWTQDFLDGVQDGSRKVPEEAYYVRPVRAF</sequence>
<organism evidence="2">
    <name type="scientific">freshwater metagenome</name>
    <dbReference type="NCBI Taxonomy" id="449393"/>
    <lineage>
        <taxon>unclassified sequences</taxon>
        <taxon>metagenomes</taxon>
        <taxon>ecological metagenomes</taxon>
    </lineage>
</organism>
<dbReference type="InterPro" id="IPR011460">
    <property type="entry name" value="Lcl_C"/>
</dbReference>
<reference evidence="2" key="1">
    <citation type="submission" date="2020-05" db="EMBL/GenBank/DDBJ databases">
        <authorList>
            <person name="Chiriac C."/>
            <person name="Salcher M."/>
            <person name="Ghai R."/>
            <person name="Kavagutti S V."/>
        </authorList>
    </citation>
    <scope>NUCLEOTIDE SEQUENCE</scope>
</reference>
<accession>A0A6J6N238</accession>
<evidence type="ECO:0000313" key="2">
    <source>
        <dbReference type="EMBL" id="CAB4678954.1"/>
    </source>
</evidence>
<dbReference type="PROSITE" id="PS51257">
    <property type="entry name" value="PROKAR_LIPOPROTEIN"/>
    <property type="match status" value="1"/>
</dbReference>
<evidence type="ECO:0000259" key="1">
    <source>
        <dbReference type="Pfam" id="PF07603"/>
    </source>
</evidence>
<name>A0A6J6N238_9ZZZZ</name>
<gene>
    <name evidence="2" type="ORF">UFOPK2334_01036</name>
</gene>
<feature type="domain" description="Lcl C-terminal" evidence="1">
    <location>
        <begin position="82"/>
        <end position="190"/>
    </location>
</feature>
<dbReference type="EMBL" id="CAEZXA010000092">
    <property type="protein sequence ID" value="CAB4678954.1"/>
    <property type="molecule type" value="Genomic_DNA"/>
</dbReference>
<dbReference type="Pfam" id="PF07603">
    <property type="entry name" value="Lcl_C"/>
    <property type="match status" value="1"/>
</dbReference>
<protein>
    <submittedName>
        <fullName evidence="2">Unannotated protein</fullName>
    </submittedName>
</protein>
<proteinExistence type="predicted"/>